<accession>A0A0F5JDK4</accession>
<dbReference type="STRING" id="927665.HMPREF1535_01923"/>
<name>A0A0F5JDK4_9BACT</name>
<protein>
    <submittedName>
        <fullName evidence="1">Uncharacterized protein</fullName>
    </submittedName>
</protein>
<dbReference type="AlphaFoldDB" id="A0A0F5JDK4"/>
<dbReference type="Proteomes" id="UP000033047">
    <property type="component" value="Unassembled WGS sequence"/>
</dbReference>
<comment type="caution">
    <text evidence="1">The sequence shown here is derived from an EMBL/GenBank/DDBJ whole genome shotgun (WGS) entry which is preliminary data.</text>
</comment>
<evidence type="ECO:0000313" key="1">
    <source>
        <dbReference type="EMBL" id="KKB55951.1"/>
    </source>
</evidence>
<reference evidence="1 2" key="1">
    <citation type="submission" date="2013-04" db="EMBL/GenBank/DDBJ databases">
        <title>The Genome Sequence of Parabacteroides goldsteinii DSM 19448.</title>
        <authorList>
            <consortium name="The Broad Institute Genomics Platform"/>
            <person name="Earl A."/>
            <person name="Ward D."/>
            <person name="Feldgarden M."/>
            <person name="Gevers D."/>
            <person name="Martens E."/>
            <person name="Sakamoto M."/>
            <person name="Benno Y."/>
            <person name="Song Y."/>
            <person name="Liu C."/>
            <person name="Lee J."/>
            <person name="Bolanos M."/>
            <person name="Vaisanen M.L."/>
            <person name="Finegold S.M."/>
            <person name="Walker B."/>
            <person name="Young S."/>
            <person name="Zeng Q."/>
            <person name="Gargeya S."/>
            <person name="Fitzgerald M."/>
            <person name="Haas B."/>
            <person name="Abouelleil A."/>
            <person name="Allen A.W."/>
            <person name="Alvarado L."/>
            <person name="Arachchi H.M."/>
            <person name="Berlin A.M."/>
            <person name="Chapman S.B."/>
            <person name="Gainer-Dewar J."/>
            <person name="Goldberg J."/>
            <person name="Griggs A."/>
            <person name="Gujja S."/>
            <person name="Hansen M."/>
            <person name="Howarth C."/>
            <person name="Imamovic A."/>
            <person name="Ireland A."/>
            <person name="Larimer J."/>
            <person name="McCowan C."/>
            <person name="Murphy C."/>
            <person name="Pearson M."/>
            <person name="Poon T.W."/>
            <person name="Priest M."/>
            <person name="Roberts A."/>
            <person name="Saif S."/>
            <person name="Shea T."/>
            <person name="Sisk P."/>
            <person name="Sykes S."/>
            <person name="Wortman J."/>
            <person name="Nusbaum C."/>
            <person name="Birren B."/>
        </authorList>
    </citation>
    <scope>NUCLEOTIDE SEQUENCE [LARGE SCALE GENOMIC DNA]</scope>
    <source>
        <strain evidence="1 2">DSM 19448</strain>
    </source>
</reference>
<evidence type="ECO:0000313" key="2">
    <source>
        <dbReference type="Proteomes" id="UP000033047"/>
    </source>
</evidence>
<dbReference type="HOGENOM" id="CLU_3028078_0_0_10"/>
<organism evidence="1 2">
    <name type="scientific">Parabacteroides goldsteinii DSM 19448 = WAL 12034</name>
    <dbReference type="NCBI Taxonomy" id="927665"/>
    <lineage>
        <taxon>Bacteria</taxon>
        <taxon>Pseudomonadati</taxon>
        <taxon>Bacteroidota</taxon>
        <taxon>Bacteroidia</taxon>
        <taxon>Bacteroidales</taxon>
        <taxon>Tannerellaceae</taxon>
        <taxon>Parabacteroides</taxon>
    </lineage>
</organism>
<proteinExistence type="predicted"/>
<dbReference type="PATRIC" id="fig|927665.4.peg.1967"/>
<dbReference type="RefSeq" id="WP_154670869.1">
    <property type="nucleotide sequence ID" value="NZ_KQ033912.1"/>
</dbReference>
<dbReference type="EMBL" id="AQHV01000011">
    <property type="protein sequence ID" value="KKB55951.1"/>
    <property type="molecule type" value="Genomic_DNA"/>
</dbReference>
<sequence length="55" mass="6434">MNVTSLDQIKDRYYGEIGTPERNELERELESLRVGVKIRAAREKRVLNSKQSNRS</sequence>
<gene>
    <name evidence="1" type="ORF">HMPREF1535_01923</name>
</gene>